<feature type="non-terminal residue" evidence="2">
    <location>
        <position position="1"/>
    </location>
</feature>
<dbReference type="EMBL" id="KN819359">
    <property type="protein sequence ID" value="KIJ12771.1"/>
    <property type="molecule type" value="Genomic_DNA"/>
</dbReference>
<dbReference type="HOGENOM" id="CLU_112975_0_0_1"/>
<sequence>KLDDIKVQYHPHSGRDQQVHRFSDYKRDQASHKPPPARDREPWQPFCSRLDFKIAELALHASLNKDETNRLINLVHRAAGGREPFSLTSYKEVSETWSRSSHCFTAFKQTVISVPYRKEEHCFDVHFRPLWDW</sequence>
<protein>
    <submittedName>
        <fullName evidence="2">Uncharacterized protein</fullName>
    </submittedName>
</protein>
<reference evidence="3" key="2">
    <citation type="submission" date="2015-01" db="EMBL/GenBank/DDBJ databases">
        <title>Evolutionary Origins and Diversification of the Mycorrhizal Mutualists.</title>
        <authorList>
            <consortium name="DOE Joint Genome Institute"/>
            <consortium name="Mycorrhizal Genomics Consortium"/>
            <person name="Kohler A."/>
            <person name="Kuo A."/>
            <person name="Nagy L.G."/>
            <person name="Floudas D."/>
            <person name="Copeland A."/>
            <person name="Barry K.W."/>
            <person name="Cichocki N."/>
            <person name="Veneault-Fourrey C."/>
            <person name="LaButti K."/>
            <person name="Lindquist E.A."/>
            <person name="Lipzen A."/>
            <person name="Lundell T."/>
            <person name="Morin E."/>
            <person name="Murat C."/>
            <person name="Riley R."/>
            <person name="Ohm R."/>
            <person name="Sun H."/>
            <person name="Tunlid A."/>
            <person name="Henrissat B."/>
            <person name="Grigoriev I.V."/>
            <person name="Hibbett D.S."/>
            <person name="Martin F."/>
        </authorList>
    </citation>
    <scope>NUCLEOTIDE SEQUENCE [LARGE SCALE GENOMIC DNA]</scope>
    <source>
        <strain evidence="3">ATCC 200175</strain>
    </source>
</reference>
<dbReference type="Proteomes" id="UP000053647">
    <property type="component" value="Unassembled WGS sequence"/>
</dbReference>
<evidence type="ECO:0000313" key="2">
    <source>
        <dbReference type="EMBL" id="KIJ12771.1"/>
    </source>
</evidence>
<name>A0A0C9TZR1_PAXIN</name>
<feature type="non-terminal residue" evidence="2">
    <location>
        <position position="133"/>
    </location>
</feature>
<dbReference type="OrthoDB" id="3239511at2759"/>
<keyword evidence="3" id="KW-1185">Reference proteome</keyword>
<evidence type="ECO:0000313" key="3">
    <source>
        <dbReference type="Proteomes" id="UP000053647"/>
    </source>
</evidence>
<gene>
    <name evidence="2" type="ORF">PAXINDRAFT_45735</name>
</gene>
<evidence type="ECO:0000256" key="1">
    <source>
        <dbReference type="SAM" id="MobiDB-lite"/>
    </source>
</evidence>
<proteinExistence type="predicted"/>
<organism evidence="2 3">
    <name type="scientific">Paxillus involutus ATCC 200175</name>
    <dbReference type="NCBI Taxonomy" id="664439"/>
    <lineage>
        <taxon>Eukaryota</taxon>
        <taxon>Fungi</taxon>
        <taxon>Dikarya</taxon>
        <taxon>Basidiomycota</taxon>
        <taxon>Agaricomycotina</taxon>
        <taxon>Agaricomycetes</taxon>
        <taxon>Agaricomycetidae</taxon>
        <taxon>Boletales</taxon>
        <taxon>Paxilineae</taxon>
        <taxon>Paxillaceae</taxon>
        <taxon>Paxillus</taxon>
    </lineage>
</organism>
<accession>A0A0C9TZR1</accession>
<reference evidence="2 3" key="1">
    <citation type="submission" date="2014-06" db="EMBL/GenBank/DDBJ databases">
        <authorList>
            <consortium name="DOE Joint Genome Institute"/>
            <person name="Kuo A."/>
            <person name="Kohler A."/>
            <person name="Nagy L.G."/>
            <person name="Floudas D."/>
            <person name="Copeland A."/>
            <person name="Barry K.W."/>
            <person name="Cichocki N."/>
            <person name="Veneault-Fourrey C."/>
            <person name="LaButti K."/>
            <person name="Lindquist E.A."/>
            <person name="Lipzen A."/>
            <person name="Lundell T."/>
            <person name="Morin E."/>
            <person name="Murat C."/>
            <person name="Sun H."/>
            <person name="Tunlid A."/>
            <person name="Henrissat B."/>
            <person name="Grigoriev I.V."/>
            <person name="Hibbett D.S."/>
            <person name="Martin F."/>
            <person name="Nordberg H.P."/>
            <person name="Cantor M.N."/>
            <person name="Hua S.X."/>
        </authorList>
    </citation>
    <scope>NUCLEOTIDE SEQUENCE [LARGE SCALE GENOMIC DNA]</scope>
    <source>
        <strain evidence="2 3">ATCC 200175</strain>
    </source>
</reference>
<dbReference type="AlphaFoldDB" id="A0A0C9TZR1"/>
<feature type="region of interest" description="Disordered" evidence="1">
    <location>
        <begin position="1"/>
        <end position="42"/>
    </location>
</feature>